<organism evidence="2 3">
    <name type="scientific">Paramuricea clavata</name>
    <name type="common">Red gorgonian</name>
    <name type="synonym">Violescent sea-whip</name>
    <dbReference type="NCBI Taxonomy" id="317549"/>
    <lineage>
        <taxon>Eukaryota</taxon>
        <taxon>Metazoa</taxon>
        <taxon>Cnidaria</taxon>
        <taxon>Anthozoa</taxon>
        <taxon>Octocorallia</taxon>
        <taxon>Malacalcyonacea</taxon>
        <taxon>Plexauridae</taxon>
        <taxon>Paramuricea</taxon>
    </lineage>
</organism>
<gene>
    <name evidence="2" type="ORF">PACLA_8A084062</name>
</gene>
<dbReference type="EMBL" id="CACRXK020012326">
    <property type="protein sequence ID" value="CAB4023115.1"/>
    <property type="molecule type" value="Genomic_DNA"/>
</dbReference>
<keyword evidence="3" id="KW-1185">Reference proteome</keyword>
<protein>
    <submittedName>
        <fullName evidence="2">Uncharacterized protein</fullName>
    </submittedName>
</protein>
<comment type="caution">
    <text evidence="2">The sequence shown here is derived from an EMBL/GenBank/DDBJ whole genome shotgun (WGS) entry which is preliminary data.</text>
</comment>
<feature type="compositionally biased region" description="Polar residues" evidence="1">
    <location>
        <begin position="90"/>
        <end position="104"/>
    </location>
</feature>
<reference evidence="2" key="1">
    <citation type="submission" date="2020-04" db="EMBL/GenBank/DDBJ databases">
        <authorList>
            <person name="Alioto T."/>
            <person name="Alioto T."/>
            <person name="Gomez Garrido J."/>
        </authorList>
    </citation>
    <scope>NUCLEOTIDE SEQUENCE</scope>
    <source>
        <strain evidence="2">A484AB</strain>
    </source>
</reference>
<evidence type="ECO:0000313" key="3">
    <source>
        <dbReference type="Proteomes" id="UP001152795"/>
    </source>
</evidence>
<feature type="region of interest" description="Disordered" evidence="1">
    <location>
        <begin position="215"/>
        <end position="243"/>
    </location>
</feature>
<feature type="compositionally biased region" description="Basic and acidic residues" evidence="1">
    <location>
        <begin position="228"/>
        <end position="243"/>
    </location>
</feature>
<name>A0A6S7IUS0_PARCT</name>
<evidence type="ECO:0000313" key="2">
    <source>
        <dbReference type="EMBL" id="CAB4023115.1"/>
    </source>
</evidence>
<dbReference type="Proteomes" id="UP001152795">
    <property type="component" value="Unassembled WGS sequence"/>
</dbReference>
<feature type="region of interest" description="Disordered" evidence="1">
    <location>
        <begin position="90"/>
        <end position="120"/>
    </location>
</feature>
<evidence type="ECO:0000256" key="1">
    <source>
        <dbReference type="SAM" id="MobiDB-lite"/>
    </source>
</evidence>
<accession>A0A6S7IUS0</accession>
<dbReference type="AlphaFoldDB" id="A0A6S7IUS0"/>
<feature type="region of interest" description="Disordered" evidence="1">
    <location>
        <begin position="163"/>
        <end position="188"/>
    </location>
</feature>
<feature type="compositionally biased region" description="Basic and acidic residues" evidence="1">
    <location>
        <begin position="163"/>
        <end position="178"/>
    </location>
</feature>
<proteinExistence type="predicted"/>
<sequence length="243" mass="27236">MKDRLNTLHDLLEEKLQVVKKFDEEILQLCEVKEIENEIEVSEELNSRVLHVKKQISKFFAKKIDDTGKVPIHDISIPDSNTSQVEITEDNVNSTQDPTPSNPTLIHPDPSNPAPSSQSSGNYVIGGHCAHECENGRLCRWCNGKHHQSICTKATKTLRKINPEETTKPEAKEEKKETQNLTTTTTSNGSSKVFLQTATTYAYSQHSNRAIPVRMLLDSGSQSQSHATSEETTWHSTSKERNA</sequence>